<keyword evidence="12" id="KW-1185">Reference proteome</keyword>
<keyword evidence="5 7" id="KW-1133">Transmembrane helix</keyword>
<dbReference type="SUPFAM" id="SSF50182">
    <property type="entry name" value="Sm-like ribonucleoproteins"/>
    <property type="match status" value="1"/>
</dbReference>
<dbReference type="KEGG" id="pde:Pden_4726"/>
<dbReference type="InterPro" id="IPR010920">
    <property type="entry name" value="LSM_dom_sf"/>
</dbReference>
<dbReference type="GO" id="GO:0008381">
    <property type="term" value="F:mechanosensitive monoatomic ion channel activity"/>
    <property type="evidence" value="ECO:0007669"/>
    <property type="project" value="InterPro"/>
</dbReference>
<evidence type="ECO:0000256" key="7">
    <source>
        <dbReference type="RuleBase" id="RU369025"/>
    </source>
</evidence>
<dbReference type="GO" id="GO:0005886">
    <property type="term" value="C:plasma membrane"/>
    <property type="evidence" value="ECO:0007669"/>
    <property type="project" value="UniProtKB-SubCell"/>
</dbReference>
<keyword evidence="3" id="KW-1003">Cell membrane</keyword>
<feature type="transmembrane region" description="Helical" evidence="7">
    <location>
        <begin position="52"/>
        <end position="74"/>
    </location>
</feature>
<keyword evidence="7" id="KW-0407">Ion channel</keyword>
<feature type="transmembrane region" description="Helical" evidence="7">
    <location>
        <begin position="12"/>
        <end position="32"/>
    </location>
</feature>
<dbReference type="OrthoDB" id="9793781at2"/>
<geneLocation type="plasmid" evidence="12">
    <name>pPD1222</name>
</geneLocation>
<dbReference type="InterPro" id="IPR045275">
    <property type="entry name" value="MscS_archaea/bacteria_type"/>
</dbReference>
<keyword evidence="4 7" id="KW-0812">Transmembrane</keyword>
<evidence type="ECO:0000313" key="11">
    <source>
        <dbReference type="EMBL" id="ABL72787.1"/>
    </source>
</evidence>
<keyword evidence="11" id="KW-0614">Plasmid</keyword>
<dbReference type="HOGENOM" id="CLU_064078_0_0_5"/>
<dbReference type="eggNOG" id="COG0668">
    <property type="taxonomic scope" value="Bacteria"/>
</dbReference>
<comment type="subunit">
    <text evidence="7">Homoheptamer.</text>
</comment>
<dbReference type="Proteomes" id="UP000000361">
    <property type="component" value="Chromosome 1"/>
</dbReference>
<sequence length="325" mass="35206">MARDEIPATGTLWRLAAIIGMALAVATLAEPLARRYPDLSALQLWAGPLRDAGFSVACFAGAHLAHGLTARRLLRRRKGRRAVPKVLLDLLRFVLFAVAALASLSLFFRQDLSGILTGSGLVLAVLGFAIRNAVADVFSGLAMGIEAPFRIGDWVRIETLAEGRVQEIGWRTTRLVTRDSTYVILPNSQISARRITNFSAPRQEYRDHAELTLPADLPVAEAGRLIAEAAGAARTISVGKPPEVQVTDYGPAGIAYRVKYWVPQHDRELACRNEVLSLIDAALREQGIRLTAERMPCGEGQDSASAGRASGEARRPIRPASAEAR</sequence>
<dbReference type="InterPro" id="IPR023408">
    <property type="entry name" value="MscS_beta-dom_sf"/>
</dbReference>
<dbReference type="AlphaFoldDB" id="A1BB93"/>
<dbReference type="GeneID" id="93454748"/>
<dbReference type="EMBL" id="CP000491">
    <property type="protein sequence ID" value="ABL72787.1"/>
    <property type="molecule type" value="Genomic_DNA"/>
</dbReference>
<reference evidence="12" key="1">
    <citation type="submission" date="2006-12" db="EMBL/GenBank/DDBJ databases">
        <title>Complete sequence of plasmid 1 of Paracoccus denitrificans PD1222.</title>
        <authorList>
            <person name="Copeland A."/>
            <person name="Lucas S."/>
            <person name="Lapidus A."/>
            <person name="Barry K."/>
            <person name="Detter J.C."/>
            <person name="Glavina del Rio T."/>
            <person name="Hammon N."/>
            <person name="Israni S."/>
            <person name="Dalin E."/>
            <person name="Tice H."/>
            <person name="Pitluck S."/>
            <person name="Munk A.C."/>
            <person name="Brettin T."/>
            <person name="Bruce D."/>
            <person name="Han C."/>
            <person name="Tapia R."/>
            <person name="Gilna P."/>
            <person name="Schmutz J."/>
            <person name="Larimer F."/>
            <person name="Land M."/>
            <person name="Hauser L."/>
            <person name="Kyrpides N."/>
            <person name="Lykidis A."/>
            <person name="Spiro S."/>
            <person name="Richardson D.J."/>
            <person name="Moir J.W.B."/>
            <person name="Ferguson S.J."/>
            <person name="van Spanning R.J.M."/>
            <person name="Richardson P."/>
        </authorList>
    </citation>
    <scope>NUCLEOTIDE SEQUENCE [LARGE SCALE GENOMIC DNA]</scope>
    <source>
        <strain evidence="12">Pd 1222</strain>
        <plasmid evidence="12">pPD1222</plasmid>
    </source>
</reference>
<comment type="function">
    <text evidence="7">Mechanosensitive channel that participates in the regulation of osmotic pressure changes within the cell, opening in response to stretch forces in the membrane lipid bilayer, without the need for other proteins. Contributes to normal resistance to hypoosmotic shock. Forms an ion channel of 1.0 nanosiemens conductance with a slight preference for anions.</text>
</comment>
<keyword evidence="7" id="KW-0406">Ion transport</keyword>
<dbReference type="PANTHER" id="PTHR30221">
    <property type="entry name" value="SMALL-CONDUCTANCE MECHANOSENSITIVE CHANNEL"/>
    <property type="match status" value="1"/>
</dbReference>
<feature type="transmembrane region" description="Helical" evidence="7">
    <location>
        <begin position="114"/>
        <end position="134"/>
    </location>
</feature>
<evidence type="ECO:0000313" key="12">
    <source>
        <dbReference type="Proteomes" id="UP000000361"/>
    </source>
</evidence>
<protein>
    <recommendedName>
        <fullName evidence="7">Small-conductance mechanosensitive channel</fullName>
    </recommendedName>
</protein>
<feature type="domain" description="Mechanosensitive ion channel MscS C-terminal" evidence="10">
    <location>
        <begin position="239"/>
        <end position="289"/>
    </location>
</feature>
<evidence type="ECO:0000259" key="10">
    <source>
        <dbReference type="Pfam" id="PF21082"/>
    </source>
</evidence>
<comment type="subcellular location">
    <subcellularLocation>
        <location evidence="7">Cell inner membrane</location>
        <topology evidence="7">Multi-pass membrane protein</topology>
    </subcellularLocation>
    <subcellularLocation>
        <location evidence="1">Cell membrane</location>
        <topology evidence="1">Multi-pass membrane protein</topology>
    </subcellularLocation>
</comment>
<name>A1BB93_PARDP</name>
<dbReference type="Gene3D" id="2.30.30.60">
    <property type="match status" value="1"/>
</dbReference>
<evidence type="ECO:0000256" key="3">
    <source>
        <dbReference type="ARBA" id="ARBA00022475"/>
    </source>
</evidence>
<dbReference type="InterPro" id="IPR011066">
    <property type="entry name" value="MscS_channel_C_sf"/>
</dbReference>
<organism evidence="11 12">
    <name type="scientific">Paracoccus denitrificans (strain Pd 1222)</name>
    <dbReference type="NCBI Taxonomy" id="318586"/>
    <lineage>
        <taxon>Bacteria</taxon>
        <taxon>Pseudomonadati</taxon>
        <taxon>Pseudomonadota</taxon>
        <taxon>Alphaproteobacteria</taxon>
        <taxon>Rhodobacterales</taxon>
        <taxon>Paracoccaceae</taxon>
        <taxon>Paracoccus</taxon>
    </lineage>
</organism>
<keyword evidence="7" id="KW-0813">Transport</keyword>
<evidence type="ECO:0000256" key="4">
    <source>
        <dbReference type="ARBA" id="ARBA00022692"/>
    </source>
</evidence>
<feature type="transmembrane region" description="Helical" evidence="7">
    <location>
        <begin position="86"/>
        <end position="108"/>
    </location>
</feature>
<evidence type="ECO:0000259" key="9">
    <source>
        <dbReference type="Pfam" id="PF00924"/>
    </source>
</evidence>
<keyword evidence="7" id="KW-0997">Cell inner membrane</keyword>
<feature type="region of interest" description="Disordered" evidence="8">
    <location>
        <begin position="293"/>
        <end position="325"/>
    </location>
</feature>
<dbReference type="RefSeq" id="WP_011750946.1">
    <property type="nucleotide sequence ID" value="NC_008688.1"/>
</dbReference>
<feature type="domain" description="Mechanosensitive ion channel MscS" evidence="9">
    <location>
        <begin position="133"/>
        <end position="199"/>
    </location>
</feature>
<evidence type="ECO:0000256" key="6">
    <source>
        <dbReference type="ARBA" id="ARBA00023136"/>
    </source>
</evidence>
<dbReference type="Pfam" id="PF00924">
    <property type="entry name" value="MS_channel_2nd"/>
    <property type="match status" value="1"/>
</dbReference>
<gene>
    <name evidence="11" type="ordered locus">Pden_4726</name>
</gene>
<evidence type="ECO:0000256" key="8">
    <source>
        <dbReference type="SAM" id="MobiDB-lite"/>
    </source>
</evidence>
<dbReference type="PANTHER" id="PTHR30221:SF1">
    <property type="entry name" value="SMALL-CONDUCTANCE MECHANOSENSITIVE CHANNEL"/>
    <property type="match status" value="1"/>
</dbReference>
<comment type="similarity">
    <text evidence="2 7">Belongs to the MscS (TC 1.A.23) family.</text>
</comment>
<dbReference type="InterPro" id="IPR049278">
    <property type="entry name" value="MS_channel_C"/>
</dbReference>
<keyword evidence="6 7" id="KW-0472">Membrane</keyword>
<dbReference type="EnsemblBacteria" id="ABL72787">
    <property type="protein sequence ID" value="ABL72787"/>
    <property type="gene ID" value="Pden_4726"/>
</dbReference>
<dbReference type="InterPro" id="IPR006685">
    <property type="entry name" value="MscS_channel_2nd"/>
</dbReference>
<evidence type="ECO:0000256" key="2">
    <source>
        <dbReference type="ARBA" id="ARBA00008017"/>
    </source>
</evidence>
<dbReference type="Gene3D" id="3.30.70.100">
    <property type="match status" value="1"/>
</dbReference>
<dbReference type="Gene3D" id="1.10.287.1260">
    <property type="match status" value="1"/>
</dbReference>
<dbReference type="Pfam" id="PF21082">
    <property type="entry name" value="MS_channel_3rd"/>
    <property type="match status" value="1"/>
</dbReference>
<evidence type="ECO:0000256" key="5">
    <source>
        <dbReference type="ARBA" id="ARBA00022989"/>
    </source>
</evidence>
<evidence type="ECO:0000256" key="1">
    <source>
        <dbReference type="ARBA" id="ARBA00004651"/>
    </source>
</evidence>
<proteinExistence type="inferred from homology"/>
<dbReference type="SUPFAM" id="SSF82689">
    <property type="entry name" value="Mechanosensitive channel protein MscS (YggB), C-terminal domain"/>
    <property type="match status" value="1"/>
</dbReference>
<accession>A1BB93</accession>